<dbReference type="GO" id="GO:0043565">
    <property type="term" value="F:sequence-specific DNA binding"/>
    <property type="evidence" value="ECO:0007669"/>
    <property type="project" value="TreeGrafter"/>
</dbReference>
<dbReference type="AlphaFoldDB" id="A0AAD8J754"/>
<comment type="subcellular location">
    <subcellularLocation>
        <location evidence="1 7">Nucleus</location>
    </subcellularLocation>
</comment>
<evidence type="ECO:0000313" key="9">
    <source>
        <dbReference type="EMBL" id="KAK1399065.1"/>
    </source>
</evidence>
<dbReference type="EMBL" id="JAUIZM010000002">
    <property type="protein sequence ID" value="KAK1399065.1"/>
    <property type="molecule type" value="Genomic_DNA"/>
</dbReference>
<evidence type="ECO:0000256" key="1">
    <source>
        <dbReference type="ARBA" id="ARBA00004123"/>
    </source>
</evidence>
<keyword evidence="6 7" id="KW-0539">Nucleus</keyword>
<accession>A0AAD8J754</accession>
<protein>
    <recommendedName>
        <fullName evidence="7">GAGA-binding transcriptional activator</fullName>
    </recommendedName>
</protein>
<reference evidence="9" key="2">
    <citation type="submission" date="2023-05" db="EMBL/GenBank/DDBJ databases">
        <authorList>
            <person name="Schelkunov M.I."/>
        </authorList>
    </citation>
    <scope>NUCLEOTIDE SEQUENCE</scope>
    <source>
        <strain evidence="9">Hsosn_3</strain>
        <tissue evidence="9">Leaf</tissue>
    </source>
</reference>
<evidence type="ECO:0000256" key="3">
    <source>
        <dbReference type="ARBA" id="ARBA00023015"/>
    </source>
</evidence>
<evidence type="ECO:0000256" key="5">
    <source>
        <dbReference type="ARBA" id="ARBA00023163"/>
    </source>
</evidence>
<keyword evidence="4 7" id="KW-0238">DNA-binding</keyword>
<evidence type="ECO:0000256" key="6">
    <source>
        <dbReference type="ARBA" id="ARBA00023242"/>
    </source>
</evidence>
<sequence length="195" mass="21852">MATLRYKGGSLVNENNTSSNIPDNGVGCETKNVQQDQQMHIMYDMSIAKYSQREIMTNSYQINEVPSEAVKPRKVKQTEENKELPKKPVKLRRVGRKGAENLKKEGSTSASNVCKVEQDLGADENQDRQISGWKDNLELNQVNFDDSAMPIPVCSCTGVPQPCYKWGNGGFDLSSPLDLKDHWAKHGTNRYSTVK</sequence>
<dbReference type="Pfam" id="PF06217">
    <property type="entry name" value="GAGA_bind"/>
    <property type="match status" value="1"/>
</dbReference>
<dbReference type="GO" id="GO:0009723">
    <property type="term" value="P:response to ethylene"/>
    <property type="evidence" value="ECO:0007669"/>
    <property type="project" value="TreeGrafter"/>
</dbReference>
<dbReference type="PANTHER" id="PTHR31421:SF8">
    <property type="entry name" value="GAGA-BINDING TRANSCRIPTIONAL ACTIVATOR"/>
    <property type="match status" value="1"/>
</dbReference>
<feature type="region of interest" description="Disordered" evidence="8">
    <location>
        <begin position="1"/>
        <end position="26"/>
    </location>
</feature>
<name>A0AAD8J754_9APIA</name>
<evidence type="ECO:0000256" key="7">
    <source>
        <dbReference type="RuleBase" id="RU367160"/>
    </source>
</evidence>
<feature type="compositionally biased region" description="Polar residues" evidence="8">
    <location>
        <begin position="12"/>
        <end position="22"/>
    </location>
</feature>
<evidence type="ECO:0000256" key="4">
    <source>
        <dbReference type="ARBA" id="ARBA00023125"/>
    </source>
</evidence>
<dbReference type="Proteomes" id="UP001237642">
    <property type="component" value="Unassembled WGS sequence"/>
</dbReference>
<comment type="function">
    <text evidence="7">Transcriptional regulator that specifically binds to GA-rich elements (GAGA-repeats) present in regulatory sequences of genes involved in developmental processes.</text>
</comment>
<dbReference type="InterPro" id="IPR010409">
    <property type="entry name" value="GAGA-bd_tscrpt_act"/>
</dbReference>
<reference evidence="9" key="1">
    <citation type="submission" date="2023-02" db="EMBL/GenBank/DDBJ databases">
        <title>Genome of toxic invasive species Heracleum sosnowskyi carries increased number of genes despite the absence of recent whole-genome duplications.</title>
        <authorList>
            <person name="Schelkunov M."/>
            <person name="Shtratnikova V."/>
            <person name="Makarenko M."/>
            <person name="Klepikova A."/>
            <person name="Omelchenko D."/>
            <person name="Novikova G."/>
            <person name="Obukhova E."/>
            <person name="Bogdanov V."/>
            <person name="Penin A."/>
            <person name="Logacheva M."/>
        </authorList>
    </citation>
    <scope>NUCLEOTIDE SEQUENCE</scope>
    <source>
        <strain evidence="9">Hsosn_3</strain>
        <tissue evidence="9">Leaf</tissue>
    </source>
</reference>
<keyword evidence="3 7" id="KW-0805">Transcription regulation</keyword>
<organism evidence="9 10">
    <name type="scientific">Heracleum sosnowskyi</name>
    <dbReference type="NCBI Taxonomy" id="360622"/>
    <lineage>
        <taxon>Eukaryota</taxon>
        <taxon>Viridiplantae</taxon>
        <taxon>Streptophyta</taxon>
        <taxon>Embryophyta</taxon>
        <taxon>Tracheophyta</taxon>
        <taxon>Spermatophyta</taxon>
        <taxon>Magnoliopsida</taxon>
        <taxon>eudicotyledons</taxon>
        <taxon>Gunneridae</taxon>
        <taxon>Pentapetalae</taxon>
        <taxon>asterids</taxon>
        <taxon>campanulids</taxon>
        <taxon>Apiales</taxon>
        <taxon>Apiaceae</taxon>
        <taxon>Apioideae</taxon>
        <taxon>apioid superclade</taxon>
        <taxon>Tordylieae</taxon>
        <taxon>Tordyliinae</taxon>
        <taxon>Heracleum</taxon>
    </lineage>
</organism>
<dbReference type="PANTHER" id="PTHR31421">
    <property type="entry name" value="PROTEIN BASIC PENTACYSTEINE3"/>
    <property type="match status" value="1"/>
</dbReference>
<comment type="similarity">
    <text evidence="2 7">Belongs to the BBR/BPC family.</text>
</comment>
<gene>
    <name evidence="9" type="ORF">POM88_008928</name>
</gene>
<keyword evidence="5 7" id="KW-0804">Transcription</keyword>
<keyword evidence="10" id="KW-1185">Reference proteome</keyword>
<dbReference type="GO" id="GO:0003700">
    <property type="term" value="F:DNA-binding transcription factor activity"/>
    <property type="evidence" value="ECO:0007669"/>
    <property type="project" value="UniProtKB-UniRule"/>
</dbReference>
<evidence type="ECO:0000256" key="8">
    <source>
        <dbReference type="SAM" id="MobiDB-lite"/>
    </source>
</evidence>
<evidence type="ECO:0000256" key="2">
    <source>
        <dbReference type="ARBA" id="ARBA00007911"/>
    </source>
</evidence>
<evidence type="ECO:0000313" key="10">
    <source>
        <dbReference type="Proteomes" id="UP001237642"/>
    </source>
</evidence>
<dbReference type="GO" id="GO:0005634">
    <property type="term" value="C:nucleus"/>
    <property type="evidence" value="ECO:0007669"/>
    <property type="project" value="UniProtKB-SubCell"/>
</dbReference>
<dbReference type="SMART" id="SM01226">
    <property type="entry name" value="GAGA_bind"/>
    <property type="match status" value="1"/>
</dbReference>
<proteinExistence type="inferred from homology"/>
<comment type="caution">
    <text evidence="9">The sequence shown here is derived from an EMBL/GenBank/DDBJ whole genome shotgun (WGS) entry which is preliminary data.</text>
</comment>